<dbReference type="GO" id="GO:0016567">
    <property type="term" value="P:protein ubiquitination"/>
    <property type="evidence" value="ECO:0007669"/>
    <property type="project" value="UniProtKB-UniRule"/>
</dbReference>
<dbReference type="EC" id="2.3.2.27" evidence="10"/>
<feature type="zinc finger region" description="UBR-type" evidence="9">
    <location>
        <begin position="81"/>
        <end position="152"/>
    </location>
</feature>
<evidence type="ECO:0000313" key="12">
    <source>
        <dbReference type="EMBL" id="CAB3260717.1"/>
    </source>
</evidence>
<keyword evidence="5 10" id="KW-0863">Zinc-finger</keyword>
<keyword evidence="7 10" id="KW-0862">Zinc</keyword>
<comment type="catalytic activity">
    <reaction evidence="1 10">
        <text>S-ubiquitinyl-[E2 ubiquitin-conjugating enzyme]-L-cysteine + [acceptor protein]-L-lysine = [E2 ubiquitin-conjugating enzyme]-L-cysteine + N(6)-ubiquitinyl-[acceptor protein]-L-lysine.</text>
        <dbReference type="EC" id="2.3.2.27"/>
    </reaction>
</comment>
<feature type="domain" description="UBR-type" evidence="11">
    <location>
        <begin position="81"/>
        <end position="152"/>
    </location>
</feature>
<evidence type="ECO:0000256" key="9">
    <source>
        <dbReference type="PROSITE-ProRule" id="PRU00508"/>
    </source>
</evidence>
<keyword evidence="6 10" id="KW-0833">Ubl conjugation pathway</keyword>
<keyword evidence="3 10" id="KW-0808">Transferase</keyword>
<dbReference type="GO" id="GO:0005737">
    <property type="term" value="C:cytoplasm"/>
    <property type="evidence" value="ECO:0007669"/>
    <property type="project" value="TreeGrafter"/>
</dbReference>
<accession>A0A6F9DGU8</accession>
<dbReference type="PANTHER" id="PTHR21497">
    <property type="entry name" value="UBIQUITIN LIGASE E3 ALPHA-RELATED"/>
    <property type="match status" value="1"/>
</dbReference>
<evidence type="ECO:0000259" key="11">
    <source>
        <dbReference type="PROSITE" id="PS51157"/>
    </source>
</evidence>
<dbReference type="Pfam" id="PF02207">
    <property type="entry name" value="zf-UBR"/>
    <property type="match status" value="1"/>
</dbReference>
<dbReference type="PANTHER" id="PTHR21497:SF39">
    <property type="entry name" value="E3 UBIQUITIN-PROTEIN LIGASE UBR3"/>
    <property type="match status" value="1"/>
</dbReference>
<dbReference type="InterPro" id="IPR044046">
    <property type="entry name" value="E3_ligase_UBR-like_C"/>
</dbReference>
<dbReference type="UniPathway" id="UPA00143"/>
<organism evidence="12">
    <name type="scientific">Phallusia mammillata</name>
    <dbReference type="NCBI Taxonomy" id="59560"/>
    <lineage>
        <taxon>Eukaryota</taxon>
        <taxon>Metazoa</taxon>
        <taxon>Chordata</taxon>
        <taxon>Tunicata</taxon>
        <taxon>Ascidiacea</taxon>
        <taxon>Phlebobranchia</taxon>
        <taxon>Ascidiidae</taxon>
        <taxon>Phallusia</taxon>
    </lineage>
</organism>
<dbReference type="GO" id="GO:0008270">
    <property type="term" value="F:zinc ion binding"/>
    <property type="evidence" value="ECO:0007669"/>
    <property type="project" value="UniProtKB-UniRule"/>
</dbReference>
<dbReference type="SMART" id="SM00396">
    <property type="entry name" value="ZnF_UBR1"/>
    <property type="match status" value="1"/>
</dbReference>
<evidence type="ECO:0000256" key="3">
    <source>
        <dbReference type="ARBA" id="ARBA00022679"/>
    </source>
</evidence>
<reference evidence="12" key="1">
    <citation type="submission" date="2020-04" db="EMBL/GenBank/DDBJ databases">
        <authorList>
            <person name="Neveu A P."/>
        </authorList>
    </citation>
    <scope>NUCLEOTIDE SEQUENCE</scope>
    <source>
        <tissue evidence="12">Whole embryo</tissue>
    </source>
</reference>
<evidence type="ECO:0000256" key="1">
    <source>
        <dbReference type="ARBA" id="ARBA00000900"/>
    </source>
</evidence>
<dbReference type="GO" id="GO:0061630">
    <property type="term" value="F:ubiquitin protein ligase activity"/>
    <property type="evidence" value="ECO:0007669"/>
    <property type="project" value="UniProtKB-UniRule"/>
</dbReference>
<dbReference type="InterPro" id="IPR003126">
    <property type="entry name" value="Znf_UBR"/>
</dbReference>
<dbReference type="Gene3D" id="2.10.110.30">
    <property type="match status" value="1"/>
</dbReference>
<evidence type="ECO:0000256" key="5">
    <source>
        <dbReference type="ARBA" id="ARBA00022771"/>
    </source>
</evidence>
<gene>
    <name evidence="12" type="primary">LOC100175735</name>
</gene>
<dbReference type="PROSITE" id="PS51157">
    <property type="entry name" value="ZF_UBR"/>
    <property type="match status" value="1"/>
</dbReference>
<dbReference type="CDD" id="cd19673">
    <property type="entry name" value="UBR-box_UBR3"/>
    <property type="match status" value="1"/>
</dbReference>
<comment type="pathway">
    <text evidence="2 10">Protein modification; protein ubiquitination.</text>
</comment>
<name>A0A6F9DGU8_9ASCI</name>
<evidence type="ECO:0000256" key="8">
    <source>
        <dbReference type="ARBA" id="ARBA00046341"/>
    </source>
</evidence>
<evidence type="ECO:0000256" key="2">
    <source>
        <dbReference type="ARBA" id="ARBA00004906"/>
    </source>
</evidence>
<proteinExistence type="evidence at transcript level"/>
<evidence type="ECO:0000256" key="10">
    <source>
        <dbReference type="RuleBase" id="RU366018"/>
    </source>
</evidence>
<evidence type="ECO:0000256" key="7">
    <source>
        <dbReference type="ARBA" id="ARBA00022833"/>
    </source>
</evidence>
<dbReference type="GO" id="GO:0000151">
    <property type="term" value="C:ubiquitin ligase complex"/>
    <property type="evidence" value="ECO:0007669"/>
    <property type="project" value="TreeGrafter"/>
</dbReference>
<dbReference type="GO" id="GO:0071596">
    <property type="term" value="P:ubiquitin-dependent protein catabolic process via the N-end rule pathway"/>
    <property type="evidence" value="ECO:0007669"/>
    <property type="project" value="UniProtKB-UniRule"/>
</dbReference>
<dbReference type="InterPro" id="IPR039164">
    <property type="entry name" value="UBR1-like"/>
</dbReference>
<evidence type="ECO:0000256" key="4">
    <source>
        <dbReference type="ARBA" id="ARBA00022723"/>
    </source>
</evidence>
<dbReference type="FunFam" id="2.10.110.30:FF:000002">
    <property type="entry name" value="Putative e3 ubiquitin-protein ligase ubr3"/>
    <property type="match status" value="1"/>
</dbReference>
<protein>
    <recommendedName>
        <fullName evidence="10">E3 ubiquitin-protein ligase</fullName>
        <ecNumber evidence="10">2.3.2.27</ecNumber>
    </recommendedName>
</protein>
<evidence type="ECO:0000256" key="6">
    <source>
        <dbReference type="ARBA" id="ARBA00022786"/>
    </source>
</evidence>
<keyword evidence="4 10" id="KW-0479">Metal-binding</keyword>
<dbReference type="Pfam" id="PF18995">
    <property type="entry name" value="PRT6_C"/>
    <property type="match status" value="1"/>
</dbReference>
<comment type="function">
    <text evidence="10">Ubiquitin ligase protein which is a component of the N-end rule pathway. Recognizes and binds to proteins bearing specific N-terminal residues that are destabilizing according to the N-end rule, leading to their ubiquitination and subsequent degradation.</text>
</comment>
<sequence length="1713" mass="193727">MAHLLSGTKLNACVYLRKCFEQDPGAAIEHVHAICDELLNPEDSGANRETAVDWLQILFACYSNGNYQEFSAKLTNVDSSPLCGCVWTADFVAYRCRTCATSPCMSLCAACFERGNHKGHDYNIFRSEAGGACDCGDASVMHKSGFCSHHGPNRISPKPLPTGYLNVAKVLLDRMVLFLCHVLRSLSANVLSPETFQVNFPGNLKHLFTFMLELIKLGSVIRSHLCNLLLNEPLYVSLLNCRGYKCVEDNSNHICKLHAISVREFSKSVQTLRKPLIPEEIRNREYFDRPLQYRRYLDELTYWIVRYEFPEPLILILLNLLPDLKFKCEFARSFTQHYSRIASSLTNSVDVSQLSNRVVHISVQLFSNDEIALTLTNDAHLLQIFMIAAHNIIFPILEPSTTGESDFHQCVMTQSNEVRNNAYWPIFSDFINVLSHKKCVIKFLSNPDLLNCWIQLMLGFSGMDLMKREMQSHIEFESNSTLLAFYTEREACASPLWCFLDVLQDGSTAHLTLSMCQTLLVGLTDFFDALGFETDLPFDQLSFHYPLHRYLALFISNALVHQGVEIEDIKLKLSENDALKIMQHPLHVLVAMYEVQCGMWIRNGAVISTQSLAYKQYFFCTFLIDADIYLLQFCALLVSPDVFITNIFERCRVTNCLTILNEIDESMAPPGAPDSDRRPKMLESAFLLLVSLLGIKTNVGLQAEEIIESEAVVLLTSKECTYSSLHDHIPQCHESHSGTKLQHNTEILVNCLQKLAIKKEGGAMEQTTYVPNEKSWQLYDPIFTEHRTLYKRHIRQAHENYCRYLKSTGKLGPDVPNADVWPPYKEITAPSGVHSNLVSLLHCSTLHAFIYIILYKSLHEHEVVTDTTLALSLHLLEASLRLSPNNSGPTSTSNLSRNTGFSSWFDSNDMQQNIMKVIDQIEAPSYQDSGLPLSVLHAGESILSLLLKLFDKFSEQPAAFSLDRDSHMTFSHNLDPPIRCNVIRKVLNLAASLSKNIEQNIKVIYKTLHPVMSSVTSPNTHTLSAADERMRRRLQAREAQKKMMNQIKLQQKQFIENNEDNLTVVDEGMNDVTMTDVNAQPSYECCICGSSEATRRGDDASDFGLICVVQPSTLLGHKKQTPKRPTPKKPNNLGKPENFATFCEKVEIKSRFVSLRSPADLPEEGGSLAPVGGCHVTTCGHHVHIACHAVYMESLSRDQFPFLMMDNQQFFKCPLCRQVSNLVLQCTTSSEEREFHDHPPLFSIAESYYEVYEKCKDYMSGPTLKNTYTAFLAVFDHALLQLGGSLLSPAVEDISKTALKAVVERKIPIDSLCYMLINNIEKPTHNVEDQWRETFGGGLQVNNATPILCLDTSALFVRLIMDLLNTDPNYKKSPHLGSNLGMYQSYVQDVYNLTFIQALVRINCKFSDDERRAWRSGTSTGFKFVGSNLECLISHVIRSLPPRLFQAAKQPPPSVFTTVFSNQSIFTLIEEHLLPFMRHASLIQHHVIRSGEALPIHERGRAEFVELAMYLGLSKVSTDGDVDVVKCLDWKNNDSKSLISSWCSKLLLPGGSSYTTRYQTLTASNTWHAPKLLDLPDEYSSLFLTFRQTECKKCGKVPKDPALCLVCGEYVCYKSPCKPDKIPYAACRHARRCGAGTGIFLLINTSYVVIIRGHKACMWGTLYLDAHGEEDRGWSRGKPLYLKRERLLVLERQWIYHSFDNSCKNWMVHSQKL</sequence>
<comment type="similarity">
    <text evidence="8 10">Belongs to the E3 ubiquitin-protein ligase UBR1-like family.</text>
</comment>
<dbReference type="EMBL" id="LR786398">
    <property type="protein sequence ID" value="CAB3260717.1"/>
    <property type="molecule type" value="mRNA"/>
</dbReference>